<dbReference type="GO" id="GO:0016491">
    <property type="term" value="F:oxidoreductase activity"/>
    <property type="evidence" value="ECO:0007669"/>
    <property type="project" value="InterPro"/>
</dbReference>
<dbReference type="EMBL" id="FCOI02000008">
    <property type="protein sequence ID" value="SAK60413.1"/>
    <property type="molecule type" value="Genomic_DNA"/>
</dbReference>
<dbReference type="Proteomes" id="UP000054624">
    <property type="component" value="Unassembled WGS sequence"/>
</dbReference>
<dbReference type="InterPro" id="IPR029039">
    <property type="entry name" value="Flavoprotein-like_sf"/>
</dbReference>
<accession>A0A158ARQ2</accession>
<proteinExistence type="predicted"/>
<keyword evidence="3" id="KW-1185">Reference proteome</keyword>
<feature type="domain" description="NADPH-dependent FMN reductase-like" evidence="1">
    <location>
        <begin position="19"/>
        <end position="113"/>
    </location>
</feature>
<reference evidence="3" key="1">
    <citation type="submission" date="2016-01" db="EMBL/GenBank/DDBJ databases">
        <authorList>
            <person name="Peeters Charlotte."/>
        </authorList>
    </citation>
    <scope>NUCLEOTIDE SEQUENCE [LARGE SCALE GENOMIC DNA]</scope>
</reference>
<name>A0A158ARQ2_9BURK</name>
<dbReference type="STRING" id="1777137.AWB76_02902"/>
<gene>
    <name evidence="2" type="ORF">AWB76_02902</name>
</gene>
<dbReference type="SUPFAM" id="SSF52218">
    <property type="entry name" value="Flavoproteins"/>
    <property type="match status" value="1"/>
</dbReference>
<evidence type="ECO:0000313" key="3">
    <source>
        <dbReference type="Proteomes" id="UP000054624"/>
    </source>
</evidence>
<dbReference type="Gene3D" id="3.40.50.360">
    <property type="match status" value="1"/>
</dbReference>
<dbReference type="AlphaFoldDB" id="A0A158ARQ2"/>
<sequence length="184" mass="20374">MHAQEYSGRICLPRTHMSKVLVVCFSRSGNTRALGASLAERLHADFEAIDEPVDRSGPLGYLRCLVDAVFARSVRIGASSYDVAQYDVIVIGTPVWAGTVSAPVRAWLALHRRKLPHVAFFCTQHMRGDASTFRDMTKLAGRQPIAQCAIAASVGAHDKQRAIDIFVDQIERRLTRIDNLEWAA</sequence>
<dbReference type="Pfam" id="PF03358">
    <property type="entry name" value="FMN_red"/>
    <property type="match status" value="1"/>
</dbReference>
<dbReference type="InterPro" id="IPR005025">
    <property type="entry name" value="FMN_Rdtase-like_dom"/>
</dbReference>
<evidence type="ECO:0000259" key="1">
    <source>
        <dbReference type="Pfam" id="PF03358"/>
    </source>
</evidence>
<protein>
    <submittedName>
        <fullName evidence="2">Flavodoxin</fullName>
    </submittedName>
</protein>
<organism evidence="2 3">
    <name type="scientific">Caballeronia temeraria</name>
    <dbReference type="NCBI Taxonomy" id="1777137"/>
    <lineage>
        <taxon>Bacteria</taxon>
        <taxon>Pseudomonadati</taxon>
        <taxon>Pseudomonadota</taxon>
        <taxon>Betaproteobacteria</taxon>
        <taxon>Burkholderiales</taxon>
        <taxon>Burkholderiaceae</taxon>
        <taxon>Caballeronia</taxon>
    </lineage>
</organism>
<evidence type="ECO:0000313" key="2">
    <source>
        <dbReference type="EMBL" id="SAK60413.1"/>
    </source>
</evidence>